<dbReference type="PANTHER" id="PTHR14320:SF2">
    <property type="entry name" value="COILED-COIL DOMAIN-CONTAINING PROTEIN 181"/>
    <property type="match status" value="1"/>
</dbReference>
<dbReference type="EMBL" id="CAJPWZ010001498">
    <property type="protein sequence ID" value="CAG2216947.1"/>
    <property type="molecule type" value="Genomic_DNA"/>
</dbReference>
<comment type="similarity">
    <text evidence="4">Belongs to the CCDC181 family.</text>
</comment>
<dbReference type="GO" id="GO:0008017">
    <property type="term" value="F:microtubule binding"/>
    <property type="evidence" value="ECO:0007669"/>
    <property type="project" value="InterPro"/>
</dbReference>
<feature type="region of interest" description="Disordered" evidence="14">
    <location>
        <begin position="35"/>
        <end position="355"/>
    </location>
</feature>
<feature type="compositionally biased region" description="Basic and acidic residues" evidence="14">
    <location>
        <begin position="72"/>
        <end position="91"/>
    </location>
</feature>
<evidence type="ECO:0000256" key="6">
    <source>
        <dbReference type="ARBA" id="ARBA00022490"/>
    </source>
</evidence>
<keyword evidence="6" id="KW-0963">Cytoplasm</keyword>
<evidence type="ECO:0000256" key="8">
    <source>
        <dbReference type="ARBA" id="ARBA00022846"/>
    </source>
</evidence>
<evidence type="ECO:0000313" key="16">
    <source>
        <dbReference type="Proteomes" id="UP000683360"/>
    </source>
</evidence>
<reference evidence="15" key="1">
    <citation type="submission" date="2021-03" db="EMBL/GenBank/DDBJ databases">
        <authorList>
            <person name="Bekaert M."/>
        </authorList>
    </citation>
    <scope>NUCLEOTIDE SEQUENCE</scope>
</reference>
<evidence type="ECO:0000256" key="5">
    <source>
        <dbReference type="ARBA" id="ARBA00022306"/>
    </source>
</evidence>
<feature type="compositionally biased region" description="Basic and acidic residues" evidence="14">
    <location>
        <begin position="151"/>
        <end position="164"/>
    </location>
</feature>
<evidence type="ECO:0000256" key="13">
    <source>
        <dbReference type="ARBA" id="ARBA00047162"/>
    </source>
</evidence>
<keyword evidence="16" id="KW-1185">Reference proteome</keyword>
<organism evidence="15 16">
    <name type="scientific">Mytilus edulis</name>
    <name type="common">Blue mussel</name>
    <dbReference type="NCBI Taxonomy" id="6550"/>
    <lineage>
        <taxon>Eukaryota</taxon>
        <taxon>Metazoa</taxon>
        <taxon>Spiralia</taxon>
        <taxon>Lophotrochozoa</taxon>
        <taxon>Mollusca</taxon>
        <taxon>Bivalvia</taxon>
        <taxon>Autobranchia</taxon>
        <taxon>Pteriomorphia</taxon>
        <taxon>Mytilida</taxon>
        <taxon>Mytiloidea</taxon>
        <taxon>Mytilidae</taxon>
        <taxon>Mytilinae</taxon>
        <taxon>Mytilus</taxon>
    </lineage>
</organism>
<dbReference type="OrthoDB" id="6288248at2759"/>
<evidence type="ECO:0000256" key="14">
    <source>
        <dbReference type="SAM" id="MobiDB-lite"/>
    </source>
</evidence>
<comment type="subunit">
    <text evidence="13">Homodimer. Interacts with HOOK1. Interacts with HOOK2. Interacts with HOOK3.</text>
</comment>
<dbReference type="PANTHER" id="PTHR14320">
    <property type="entry name" value="COILED-COIL DOMAIN-CONTAINING PROTEIN 181"/>
    <property type="match status" value="1"/>
</dbReference>
<keyword evidence="9" id="KW-0175">Coiled coil</keyword>
<keyword evidence="10" id="KW-0969">Cilium</keyword>
<dbReference type="GO" id="GO:0005874">
    <property type="term" value="C:microtubule"/>
    <property type="evidence" value="ECO:0007669"/>
    <property type="project" value="UniProtKB-KW"/>
</dbReference>
<feature type="compositionally biased region" description="Basic and acidic residues" evidence="14">
    <location>
        <begin position="258"/>
        <end position="294"/>
    </location>
</feature>
<comment type="function">
    <text evidence="1">Microtubule-binding protein that localizes to the microtubular manchette of elongating spermatids.</text>
</comment>
<evidence type="ECO:0000256" key="4">
    <source>
        <dbReference type="ARBA" id="ARBA00005737"/>
    </source>
</evidence>
<evidence type="ECO:0000256" key="3">
    <source>
        <dbReference type="ARBA" id="ARBA00004245"/>
    </source>
</evidence>
<keyword evidence="8" id="KW-0282">Flagellum</keyword>
<feature type="compositionally biased region" description="Acidic residues" evidence="14">
    <location>
        <begin position="183"/>
        <end position="192"/>
    </location>
</feature>
<comment type="caution">
    <text evidence="15">The sequence shown here is derived from an EMBL/GenBank/DDBJ whole genome shotgun (WGS) entry which is preliminary data.</text>
</comment>
<evidence type="ECO:0000313" key="15">
    <source>
        <dbReference type="EMBL" id="CAG2216947.1"/>
    </source>
</evidence>
<evidence type="ECO:0000256" key="2">
    <source>
        <dbReference type="ARBA" id="ARBA00004230"/>
    </source>
</evidence>
<accession>A0A8S3SFN2</accession>
<evidence type="ECO:0000256" key="11">
    <source>
        <dbReference type="ARBA" id="ARBA00023212"/>
    </source>
</evidence>
<evidence type="ECO:0000256" key="12">
    <source>
        <dbReference type="ARBA" id="ARBA00023273"/>
    </source>
</evidence>
<evidence type="ECO:0000256" key="7">
    <source>
        <dbReference type="ARBA" id="ARBA00022701"/>
    </source>
</evidence>
<dbReference type="InterPro" id="IPR026687">
    <property type="entry name" value="CCDC181"/>
</dbReference>
<evidence type="ECO:0000256" key="9">
    <source>
        <dbReference type="ARBA" id="ARBA00023054"/>
    </source>
</evidence>
<dbReference type="AlphaFoldDB" id="A0A8S3SFN2"/>
<protein>
    <recommendedName>
        <fullName evidence="5">Coiled-coil domain-containing protein 181</fullName>
    </recommendedName>
</protein>
<comment type="subcellular location">
    <subcellularLocation>
        <location evidence="2">Cell projection</location>
        <location evidence="2">Cilium</location>
        <location evidence="2">Flagellum</location>
    </subcellularLocation>
    <subcellularLocation>
        <location evidence="3">Cytoplasm</location>
        <location evidence="3">Cytoskeleton</location>
    </subcellularLocation>
</comment>
<keyword evidence="12" id="KW-0966">Cell projection</keyword>
<sequence>MLINSKENEEDFRCMELYLQKSNVINWGIGLDNDELKNKRDKIETESPNKSDDEEDKGQKGRSTDDEDSELEDYKITEDQKRALEEMEMMKSELGLPEEDPPEYDVKDKLKIYNEELAKDPTPPDKRKDSRVGFKDTLVDLVVPPSDDDETPRPSEKSKTDSENKNNNSEKIVIEQDGKFEVYIDESLDEDNKENRSSSSSRQPTPPSNPRPSSSSSSSRRVVRPGSSKQRAQSARTTHDSHRPLENFSYNSPYAMTPEDKKLLKQQQEEKERRKQEEKRRKEEEEYTKQRDNDDIFQSWWSKKREQKKEQQKQEDQERKKNGNHEKKYRRDQQDEGSGDHLNDSDDDEEAKEIEEAYNNWLKTKSRQVREEKLLKRRQEKEQTDGFIIRSRTDCDQAFRGWLKRKNLEAKRHRQEEKQLARMHRLAARKTRKSLALAKAIKQSNAFKYVDYYGYRF</sequence>
<evidence type="ECO:0000256" key="10">
    <source>
        <dbReference type="ARBA" id="ARBA00023069"/>
    </source>
</evidence>
<feature type="compositionally biased region" description="Basic and acidic residues" evidence="14">
    <location>
        <begin position="104"/>
        <end position="138"/>
    </location>
</feature>
<gene>
    <name evidence="15" type="ORF">MEDL_30660</name>
</gene>
<feature type="compositionally biased region" description="Basic and acidic residues" evidence="14">
    <location>
        <begin position="303"/>
        <end position="344"/>
    </location>
</feature>
<evidence type="ECO:0000256" key="1">
    <source>
        <dbReference type="ARBA" id="ARBA00002213"/>
    </source>
</evidence>
<dbReference type="Proteomes" id="UP000683360">
    <property type="component" value="Unassembled WGS sequence"/>
</dbReference>
<keyword evidence="7" id="KW-0493">Microtubule</keyword>
<name>A0A8S3SFN2_MYTED</name>
<feature type="compositionally biased region" description="Basic and acidic residues" evidence="14">
    <location>
        <begin position="172"/>
        <end position="182"/>
    </location>
</feature>
<dbReference type="GO" id="GO:0031514">
    <property type="term" value="C:motile cilium"/>
    <property type="evidence" value="ECO:0007669"/>
    <property type="project" value="UniProtKB-SubCell"/>
</dbReference>
<keyword evidence="11" id="KW-0206">Cytoskeleton</keyword>
<feature type="compositionally biased region" description="Low complexity" evidence="14">
    <location>
        <begin position="211"/>
        <end position="228"/>
    </location>
</feature>
<feature type="compositionally biased region" description="Basic and acidic residues" evidence="14">
    <location>
        <begin position="35"/>
        <end position="64"/>
    </location>
</feature>
<proteinExistence type="inferred from homology"/>